<gene>
    <name evidence="3" type="ORF">LNKW23_20250</name>
</gene>
<name>A0ABQ6LIK6_9RHOB</name>
<dbReference type="EMBL" id="BSYI01000013">
    <property type="protein sequence ID" value="GMG82812.1"/>
    <property type="molecule type" value="Genomic_DNA"/>
</dbReference>
<dbReference type="Pfam" id="PF13561">
    <property type="entry name" value="adh_short_C2"/>
    <property type="match status" value="1"/>
</dbReference>
<evidence type="ECO:0000256" key="1">
    <source>
        <dbReference type="ARBA" id="ARBA00006484"/>
    </source>
</evidence>
<dbReference type="PANTHER" id="PTHR44252">
    <property type="entry name" value="D-ERYTHRULOSE REDUCTASE"/>
    <property type="match status" value="1"/>
</dbReference>
<keyword evidence="2" id="KW-0521">NADP</keyword>
<dbReference type="RefSeq" id="WP_285671602.1">
    <property type="nucleotide sequence ID" value="NZ_BSYI01000013.1"/>
</dbReference>
<dbReference type="Gene3D" id="3.40.50.720">
    <property type="entry name" value="NAD(P)-binding Rossmann-like Domain"/>
    <property type="match status" value="1"/>
</dbReference>
<comment type="similarity">
    <text evidence="1">Belongs to the short-chain dehydrogenases/reductases (SDR) family.</text>
</comment>
<dbReference type="InterPro" id="IPR036291">
    <property type="entry name" value="NAD(P)-bd_dom_sf"/>
</dbReference>
<evidence type="ECO:0000313" key="3">
    <source>
        <dbReference type="EMBL" id="GMG82812.1"/>
    </source>
</evidence>
<evidence type="ECO:0000313" key="4">
    <source>
        <dbReference type="Proteomes" id="UP001239909"/>
    </source>
</evidence>
<dbReference type="InterPro" id="IPR051737">
    <property type="entry name" value="L-xylulose/Carbonyl_redctase"/>
</dbReference>
<protein>
    <submittedName>
        <fullName evidence="3">SDR family oxidoreductase</fullName>
    </submittedName>
</protein>
<reference evidence="3 4" key="1">
    <citation type="submission" date="2023-04" db="EMBL/GenBank/DDBJ databases">
        <title>Marinoamorphus aggregata gen. nov., sp. Nov., isolate from tissue of brittle star Ophioplocus japonicus.</title>
        <authorList>
            <person name="Kawano K."/>
            <person name="Sawayama S."/>
            <person name="Nakagawa S."/>
        </authorList>
    </citation>
    <scope>NUCLEOTIDE SEQUENCE [LARGE SCALE GENOMIC DNA]</scope>
    <source>
        <strain evidence="3 4">NKW23</strain>
    </source>
</reference>
<evidence type="ECO:0000256" key="2">
    <source>
        <dbReference type="ARBA" id="ARBA00022857"/>
    </source>
</evidence>
<dbReference type="PRINTS" id="PR00081">
    <property type="entry name" value="GDHRDH"/>
</dbReference>
<sequence length="261" mass="25997">MAEPPELPALPALPGLGLAGRRALVTGGGRGIGFAAAAALAGAGAEVVLAARGRQELEAAAGALRAAGHGARAAVLDVTDRAAIARVTGAEGPFHILVNAAGFLRRAGFLETRPEDLDRTLAVNLRGAWDVSQAVAAGMVAAGIRGSIVNVSSQMGLVGGTRRGGYAASKWGLEGATREMALDLARHGIRANTVCPTFTRTAMNAAALADPAFAGPALAGIPLGRFAEPADVAGAILFLASEMSAMVTGTALAVDGGFTAQ</sequence>
<dbReference type="CDD" id="cd05233">
    <property type="entry name" value="SDR_c"/>
    <property type="match status" value="1"/>
</dbReference>
<dbReference type="SUPFAM" id="SSF51735">
    <property type="entry name" value="NAD(P)-binding Rossmann-fold domains"/>
    <property type="match status" value="1"/>
</dbReference>
<comment type="caution">
    <text evidence="3">The sequence shown here is derived from an EMBL/GenBank/DDBJ whole genome shotgun (WGS) entry which is preliminary data.</text>
</comment>
<organism evidence="3 4">
    <name type="scientific">Paralimibaculum aggregatum</name>
    <dbReference type="NCBI Taxonomy" id="3036245"/>
    <lineage>
        <taxon>Bacteria</taxon>
        <taxon>Pseudomonadati</taxon>
        <taxon>Pseudomonadota</taxon>
        <taxon>Alphaproteobacteria</taxon>
        <taxon>Rhodobacterales</taxon>
        <taxon>Paracoccaceae</taxon>
        <taxon>Paralimibaculum</taxon>
    </lineage>
</organism>
<dbReference type="PRINTS" id="PR00080">
    <property type="entry name" value="SDRFAMILY"/>
</dbReference>
<proteinExistence type="inferred from homology"/>
<dbReference type="InterPro" id="IPR002347">
    <property type="entry name" value="SDR_fam"/>
</dbReference>
<keyword evidence="4" id="KW-1185">Reference proteome</keyword>
<dbReference type="Proteomes" id="UP001239909">
    <property type="component" value="Unassembled WGS sequence"/>
</dbReference>
<accession>A0ABQ6LIK6</accession>
<dbReference type="PANTHER" id="PTHR44252:SF3">
    <property type="entry name" value="D-ERYTHRULOSE REDUCTASE-RELATED"/>
    <property type="match status" value="1"/>
</dbReference>